<keyword evidence="3" id="KW-1185">Reference proteome</keyword>
<gene>
    <name evidence="2" type="ORF">ACFFTR_31565</name>
</gene>
<dbReference type="PANTHER" id="PTHR30157:SF0">
    <property type="entry name" value="NADPH-DEPENDENT FERRIC-CHELATE REDUCTASE"/>
    <property type="match status" value="1"/>
</dbReference>
<dbReference type="Pfam" id="PF08021">
    <property type="entry name" value="FAD_binding_9"/>
    <property type="match status" value="1"/>
</dbReference>
<dbReference type="InterPro" id="IPR039374">
    <property type="entry name" value="SIP_fam"/>
</dbReference>
<dbReference type="SUPFAM" id="SSF63380">
    <property type="entry name" value="Riboflavin synthase domain-like"/>
    <property type="match status" value="1"/>
</dbReference>
<dbReference type="InterPro" id="IPR039261">
    <property type="entry name" value="FNR_nucleotide-bd"/>
</dbReference>
<dbReference type="Proteomes" id="UP001589608">
    <property type="component" value="Unassembled WGS sequence"/>
</dbReference>
<sequence>MKLWERLFVRATVVEAETTGRFRRLRLQAAALGTAEWRPGQQVRVDVGPARAMAPLLRTYSVWSRDGDTIELQALLHGSGPGAVWMGGARVGDTALLSRPKGDFVTRPAAYHLFVGEETASVAFGPMLRALPAAERAASRAVVEISGPADRLDLDGDVTWVDRAGDSAAESGRLVAAVQLLDLPPQPGQAYVAGEARTVQAVRRHLVQDRGWPRRSVLTKPFWTPGKRGME</sequence>
<protein>
    <submittedName>
        <fullName evidence="2">Siderophore-interacting protein</fullName>
    </submittedName>
</protein>
<dbReference type="EMBL" id="JBHMCA010000054">
    <property type="protein sequence ID" value="MFB9447653.1"/>
    <property type="molecule type" value="Genomic_DNA"/>
</dbReference>
<name>A0ABV5MFL1_9ACTN</name>
<dbReference type="Pfam" id="PF04954">
    <property type="entry name" value="SIP"/>
    <property type="match status" value="1"/>
</dbReference>
<dbReference type="RefSeq" id="WP_223102568.1">
    <property type="nucleotide sequence ID" value="NZ_CP061913.1"/>
</dbReference>
<dbReference type="InterPro" id="IPR017927">
    <property type="entry name" value="FAD-bd_FR_type"/>
</dbReference>
<evidence type="ECO:0000313" key="3">
    <source>
        <dbReference type="Proteomes" id="UP001589608"/>
    </source>
</evidence>
<evidence type="ECO:0000313" key="2">
    <source>
        <dbReference type="EMBL" id="MFB9447653.1"/>
    </source>
</evidence>
<dbReference type="CDD" id="cd06193">
    <property type="entry name" value="siderophore_interacting"/>
    <property type="match status" value="1"/>
</dbReference>
<feature type="domain" description="FAD-binding FR-type" evidence="1">
    <location>
        <begin position="4"/>
        <end position="107"/>
    </location>
</feature>
<dbReference type="InterPro" id="IPR017938">
    <property type="entry name" value="Riboflavin_synthase-like_b-brl"/>
</dbReference>
<dbReference type="Gene3D" id="3.40.50.80">
    <property type="entry name" value="Nucleotide-binding domain of ferredoxin-NADP reductase (FNR) module"/>
    <property type="match status" value="1"/>
</dbReference>
<dbReference type="Gene3D" id="2.40.30.10">
    <property type="entry name" value="Translation factors"/>
    <property type="match status" value="1"/>
</dbReference>
<organism evidence="2 3">
    <name type="scientific">Dactylosporangium vinaceum</name>
    <dbReference type="NCBI Taxonomy" id="53362"/>
    <lineage>
        <taxon>Bacteria</taxon>
        <taxon>Bacillati</taxon>
        <taxon>Actinomycetota</taxon>
        <taxon>Actinomycetes</taxon>
        <taxon>Micromonosporales</taxon>
        <taxon>Micromonosporaceae</taxon>
        <taxon>Dactylosporangium</taxon>
    </lineage>
</organism>
<reference evidence="2 3" key="1">
    <citation type="submission" date="2024-09" db="EMBL/GenBank/DDBJ databases">
        <authorList>
            <person name="Sun Q."/>
            <person name="Mori K."/>
        </authorList>
    </citation>
    <scope>NUCLEOTIDE SEQUENCE [LARGE SCALE GENOMIC DNA]</scope>
    <source>
        <strain evidence="2 3">JCM 3307</strain>
    </source>
</reference>
<comment type="caution">
    <text evidence="2">The sequence shown here is derived from an EMBL/GenBank/DDBJ whole genome shotgun (WGS) entry which is preliminary data.</text>
</comment>
<proteinExistence type="predicted"/>
<evidence type="ECO:0000259" key="1">
    <source>
        <dbReference type="PROSITE" id="PS51384"/>
    </source>
</evidence>
<dbReference type="InterPro" id="IPR007037">
    <property type="entry name" value="SIP_rossman_dom"/>
</dbReference>
<dbReference type="PANTHER" id="PTHR30157">
    <property type="entry name" value="FERRIC REDUCTASE, NADPH-DEPENDENT"/>
    <property type="match status" value="1"/>
</dbReference>
<dbReference type="InterPro" id="IPR013113">
    <property type="entry name" value="SIP_FAD-bd"/>
</dbReference>
<dbReference type="PROSITE" id="PS51384">
    <property type="entry name" value="FAD_FR"/>
    <property type="match status" value="1"/>
</dbReference>
<accession>A0ABV5MFL1</accession>